<evidence type="ECO:0000313" key="3">
    <source>
        <dbReference type="Proteomes" id="UP000001554"/>
    </source>
</evidence>
<dbReference type="GO" id="GO:0043130">
    <property type="term" value="F:ubiquitin binding"/>
    <property type="evidence" value="ECO:0007669"/>
    <property type="project" value="InterPro"/>
</dbReference>
<dbReference type="InterPro" id="IPR040192">
    <property type="entry name" value="CUEDC1"/>
</dbReference>
<feature type="compositionally biased region" description="Basic and acidic residues" evidence="1">
    <location>
        <begin position="431"/>
        <end position="447"/>
    </location>
</feature>
<feature type="region of interest" description="Disordered" evidence="1">
    <location>
        <begin position="107"/>
        <end position="180"/>
    </location>
</feature>
<dbReference type="InterPro" id="IPR040195">
    <property type="entry name" value="CUE_CUED1"/>
</dbReference>
<evidence type="ECO:0000259" key="2">
    <source>
        <dbReference type="PROSITE" id="PS51140"/>
    </source>
</evidence>
<dbReference type="GeneID" id="118425512"/>
<dbReference type="OMA" id="WIANIED"/>
<proteinExistence type="predicted"/>
<dbReference type="Proteomes" id="UP000001554">
    <property type="component" value="Chromosome 11"/>
</dbReference>
<reference evidence="4 5" key="2">
    <citation type="submission" date="2025-04" db="UniProtKB">
        <authorList>
            <consortium name="RefSeq"/>
        </authorList>
    </citation>
    <scope>IDENTIFICATION</scope>
    <source>
        <strain evidence="4 5">S238N-H82</strain>
        <tissue evidence="4 5">Testes</tissue>
    </source>
</reference>
<evidence type="ECO:0000313" key="5">
    <source>
        <dbReference type="RefSeq" id="XP_035690282.1"/>
    </source>
</evidence>
<dbReference type="RefSeq" id="XP_035690282.1">
    <property type="nucleotide sequence ID" value="XM_035834389.1"/>
</dbReference>
<feature type="domain" description="CUE" evidence="2">
    <location>
        <begin position="57"/>
        <end position="100"/>
    </location>
</feature>
<feature type="compositionally biased region" description="Basic residues" evidence="1">
    <location>
        <begin position="17"/>
        <end position="30"/>
    </location>
</feature>
<feature type="region of interest" description="Disordered" evidence="1">
    <location>
        <begin position="219"/>
        <end position="255"/>
    </location>
</feature>
<accession>A0A9J7LW85</accession>
<feature type="compositionally biased region" description="Low complexity" evidence="1">
    <location>
        <begin position="232"/>
        <end position="247"/>
    </location>
</feature>
<dbReference type="Pfam" id="PF02845">
    <property type="entry name" value="CUE"/>
    <property type="match status" value="1"/>
</dbReference>
<name>A0A9J7LW85_BRAFL</name>
<dbReference type="PANTHER" id="PTHR13467">
    <property type="entry name" value="CUE DOMAIN CONTAINING PROTEIN 1"/>
    <property type="match status" value="1"/>
</dbReference>
<dbReference type="PANTHER" id="PTHR13467:SF3">
    <property type="entry name" value="CUE DOMAIN-CONTAINING PROTEIN 1"/>
    <property type="match status" value="1"/>
</dbReference>
<feature type="compositionally biased region" description="Pro residues" evidence="1">
    <location>
        <begin position="147"/>
        <end position="159"/>
    </location>
</feature>
<organism evidence="3 5">
    <name type="scientific">Branchiostoma floridae</name>
    <name type="common">Florida lancelet</name>
    <name type="synonym">Amphioxus</name>
    <dbReference type="NCBI Taxonomy" id="7739"/>
    <lineage>
        <taxon>Eukaryota</taxon>
        <taxon>Metazoa</taxon>
        <taxon>Chordata</taxon>
        <taxon>Cephalochordata</taxon>
        <taxon>Leptocardii</taxon>
        <taxon>Amphioxiformes</taxon>
        <taxon>Branchiostomatidae</taxon>
        <taxon>Branchiostoma</taxon>
    </lineage>
</organism>
<dbReference type="RefSeq" id="XP_035690281.1">
    <property type="nucleotide sequence ID" value="XM_035834388.1"/>
</dbReference>
<dbReference type="InterPro" id="IPR003892">
    <property type="entry name" value="CUE"/>
</dbReference>
<feature type="compositionally biased region" description="Pro residues" evidence="1">
    <location>
        <begin position="325"/>
        <end position="334"/>
    </location>
</feature>
<dbReference type="OrthoDB" id="5794653at2759"/>
<dbReference type="KEGG" id="bfo:118425512"/>
<feature type="region of interest" description="Disordered" evidence="1">
    <location>
        <begin position="316"/>
        <end position="365"/>
    </location>
</feature>
<protein>
    <submittedName>
        <fullName evidence="4 5">CUE domain-containing protein 1-like isoform X1</fullName>
    </submittedName>
</protein>
<reference evidence="3" key="1">
    <citation type="journal article" date="2020" name="Nat. Ecol. Evol.">
        <title>Deeply conserved synteny resolves early events in vertebrate evolution.</title>
        <authorList>
            <person name="Simakov O."/>
            <person name="Marletaz F."/>
            <person name="Yue J.X."/>
            <person name="O'Connell B."/>
            <person name="Jenkins J."/>
            <person name="Brandt A."/>
            <person name="Calef R."/>
            <person name="Tung C.H."/>
            <person name="Huang T.K."/>
            <person name="Schmutz J."/>
            <person name="Satoh N."/>
            <person name="Yu J.K."/>
            <person name="Putnam N.H."/>
            <person name="Green R.E."/>
            <person name="Rokhsar D.S."/>
        </authorList>
    </citation>
    <scope>NUCLEOTIDE SEQUENCE [LARGE SCALE GENOMIC DNA]</scope>
    <source>
        <strain evidence="3">S238N-H82</strain>
    </source>
</reference>
<dbReference type="InterPro" id="IPR009060">
    <property type="entry name" value="UBA-like_sf"/>
</dbReference>
<gene>
    <name evidence="4 5" type="primary">LOC118425512</name>
</gene>
<feature type="compositionally biased region" description="Polar residues" evidence="1">
    <location>
        <begin position="408"/>
        <end position="420"/>
    </location>
</feature>
<dbReference type="SMART" id="SM00546">
    <property type="entry name" value="CUE"/>
    <property type="match status" value="1"/>
</dbReference>
<dbReference type="AlphaFoldDB" id="A0A9J7LW85"/>
<feature type="region of interest" description="Disordered" evidence="1">
    <location>
        <begin position="397"/>
        <end position="457"/>
    </location>
</feature>
<feature type="region of interest" description="Disordered" evidence="1">
    <location>
        <begin position="1"/>
        <end position="53"/>
    </location>
</feature>
<dbReference type="SUPFAM" id="SSF46934">
    <property type="entry name" value="UBA-like"/>
    <property type="match status" value="1"/>
</dbReference>
<evidence type="ECO:0000313" key="4">
    <source>
        <dbReference type="RefSeq" id="XP_035690281.1"/>
    </source>
</evidence>
<dbReference type="CDD" id="cd14366">
    <property type="entry name" value="CUE_CUED1"/>
    <property type="match status" value="1"/>
</dbReference>
<dbReference type="Gene3D" id="1.10.8.10">
    <property type="entry name" value="DNA helicase RuvA subunit, C-terminal domain"/>
    <property type="match status" value="1"/>
</dbReference>
<keyword evidence="3" id="KW-1185">Reference proteome</keyword>
<evidence type="ECO:0000256" key="1">
    <source>
        <dbReference type="SAM" id="MobiDB-lite"/>
    </source>
</evidence>
<sequence>MATAPDTQMRGEQKEKGNKRRSLFSRRSRSSRGSDSEPPVANNMVAPPTPGSARQLEFNQAMHDFMTMFPSIDRDVIEAVLRSNNGAVDATIDQLLQMNADNKEDGEIYSDEDEDEIPPEVLNLEPWYGDPTSGQVLQPDSSDDEPPPVYTPRADPPPSFFASQGIPTPPPSSSPLSSPVHLVMTGKELNVSGSGGSKPFRNWNPPLLGQLPDDFLRIQPTPEQLKAQGITVSPPKSPQKVSSPKQKQTPRQPPDVCFLHQAHAESGHIDKDLQQYLEDERIALFLQNEEFLRELRRNQEFISALERDRLRATRHSSLGTETGDPLPPPPPPPPHDGKDFNGPMPPLPPVHENGGYHHGDGLGAAGGAFRDDDAMFKERLKHMGKSTRKKFNELARKFSRRGRPSGKQLLSNSSAPSTANLLEEEEYLDDHDEHHRERHERERERPFIEPLPGAGAAAVHRQQLMRQKYGLTGGSNHGNTEPIVFYQEDDHFQMKEW</sequence>
<dbReference type="PROSITE" id="PS51140">
    <property type="entry name" value="CUE"/>
    <property type="match status" value="1"/>
</dbReference>
<feature type="compositionally biased region" description="Acidic residues" evidence="1">
    <location>
        <begin position="107"/>
        <end position="118"/>
    </location>
</feature>